<dbReference type="AlphaFoldDB" id="A0A5N5Q8V5"/>
<evidence type="ECO:0000313" key="3">
    <source>
        <dbReference type="Proteomes" id="UP000383932"/>
    </source>
</evidence>
<evidence type="ECO:0000313" key="2">
    <source>
        <dbReference type="EMBL" id="KAB5588155.1"/>
    </source>
</evidence>
<feature type="compositionally biased region" description="Low complexity" evidence="1">
    <location>
        <begin position="201"/>
        <end position="212"/>
    </location>
</feature>
<dbReference type="Proteomes" id="UP000383932">
    <property type="component" value="Unassembled WGS sequence"/>
</dbReference>
<dbReference type="EMBL" id="SSOP01000547">
    <property type="protein sequence ID" value="KAB5588155.1"/>
    <property type="molecule type" value="Genomic_DNA"/>
</dbReference>
<protein>
    <submittedName>
        <fullName evidence="2">Uncharacterized protein</fullName>
    </submittedName>
</protein>
<feature type="region of interest" description="Disordered" evidence="1">
    <location>
        <begin position="198"/>
        <end position="224"/>
    </location>
</feature>
<organism evidence="2 3">
    <name type="scientific">Ceratobasidium theobromae</name>
    <dbReference type="NCBI Taxonomy" id="1582974"/>
    <lineage>
        <taxon>Eukaryota</taxon>
        <taxon>Fungi</taxon>
        <taxon>Dikarya</taxon>
        <taxon>Basidiomycota</taxon>
        <taxon>Agaricomycotina</taxon>
        <taxon>Agaricomycetes</taxon>
        <taxon>Cantharellales</taxon>
        <taxon>Ceratobasidiaceae</taxon>
        <taxon>Ceratobasidium</taxon>
    </lineage>
</organism>
<gene>
    <name evidence="2" type="ORF">CTheo_8401</name>
</gene>
<sequence length="333" mass="36002">MSDSVVFQLPSQVGLDFVGEMVAIHRGLLTGIYPLADWNSIKWLVKSKAAARLDPKYNEFRDWNQAVCYVNTANQPLVEANLSKSLLAAPTPHIRSEHVFSGLPELPLGTILIAPPGSVIIPYTGPIINPPTVQVVIKRFGEDHESASPLLKQSTGLASQIADDNRMLIPDIFGSFASQPTSTRNSPIPFLMPERSLQDETPATPSTGTLASTPPPSPSWSPSPIFKGGLRAAAALTVPRPLRRSYSTNAFFQRIPSAIQFATPALSPTISGPANRAEIDHRLKVVDAMRQLDPASELEILGGMIVQMLSTDRISQEWRHEIVQAASSAGTGM</sequence>
<reference evidence="2 3" key="1">
    <citation type="journal article" date="2019" name="Fungal Biol. Biotechnol.">
        <title>Draft genome sequence of fastidious pathogen Ceratobasidium theobromae, which causes vascular-streak dieback in Theobroma cacao.</title>
        <authorList>
            <person name="Ali S.S."/>
            <person name="Asman A."/>
            <person name="Shao J."/>
            <person name="Firmansyah A.P."/>
            <person name="Susilo A.W."/>
            <person name="Rosmana A."/>
            <person name="McMahon P."/>
            <person name="Junaid M."/>
            <person name="Guest D."/>
            <person name="Kheng T.Y."/>
            <person name="Meinhardt L.W."/>
            <person name="Bailey B.A."/>
        </authorList>
    </citation>
    <scope>NUCLEOTIDE SEQUENCE [LARGE SCALE GENOMIC DNA]</scope>
    <source>
        <strain evidence="2 3">CT2</strain>
    </source>
</reference>
<evidence type="ECO:0000256" key="1">
    <source>
        <dbReference type="SAM" id="MobiDB-lite"/>
    </source>
</evidence>
<name>A0A5N5Q8V5_9AGAM</name>
<proteinExistence type="predicted"/>
<keyword evidence="3" id="KW-1185">Reference proteome</keyword>
<comment type="caution">
    <text evidence="2">The sequence shown here is derived from an EMBL/GenBank/DDBJ whole genome shotgun (WGS) entry which is preliminary data.</text>
</comment>
<accession>A0A5N5Q8V5</accession>